<feature type="compositionally biased region" description="Low complexity" evidence="1">
    <location>
        <begin position="57"/>
        <end position="74"/>
    </location>
</feature>
<evidence type="ECO:0000256" key="1">
    <source>
        <dbReference type="SAM" id="MobiDB-lite"/>
    </source>
</evidence>
<evidence type="ECO:0000313" key="3">
    <source>
        <dbReference type="Proteomes" id="UP000782554"/>
    </source>
</evidence>
<protein>
    <recommendedName>
        <fullName evidence="4">Mitochondrial inner membrane protein</fullName>
    </recommendedName>
</protein>
<organism evidence="2 3">
    <name type="scientific">Qipengyuania mesophila</name>
    <dbReference type="NCBI Taxonomy" id="2867246"/>
    <lineage>
        <taxon>Bacteria</taxon>
        <taxon>Pseudomonadati</taxon>
        <taxon>Pseudomonadota</taxon>
        <taxon>Alphaproteobacteria</taxon>
        <taxon>Sphingomonadales</taxon>
        <taxon>Erythrobacteraceae</taxon>
        <taxon>Qipengyuania</taxon>
    </lineage>
</organism>
<proteinExistence type="predicted"/>
<accession>A0ABS7JRV5</accession>
<name>A0ABS7JRV5_9SPHN</name>
<comment type="caution">
    <text evidence="2">The sequence shown here is derived from an EMBL/GenBank/DDBJ whole genome shotgun (WGS) entry which is preliminary data.</text>
</comment>
<reference evidence="2 3" key="1">
    <citation type="submission" date="2021-08" db="EMBL/GenBank/DDBJ databases">
        <title>Comparative Genomics Analysis of the Genus Qipengyuania Reveals Extensive Genetic Diversity and Metabolic Versatility, Including the Description of Fifteen Novel Species.</title>
        <authorList>
            <person name="Liu Y."/>
        </authorList>
    </citation>
    <scope>NUCLEOTIDE SEQUENCE [LARGE SCALE GENOMIC DNA]</scope>
    <source>
        <strain evidence="2 3">YG27</strain>
    </source>
</reference>
<dbReference type="Proteomes" id="UP000782554">
    <property type="component" value="Unassembled WGS sequence"/>
</dbReference>
<evidence type="ECO:0008006" key="4">
    <source>
        <dbReference type="Google" id="ProtNLM"/>
    </source>
</evidence>
<evidence type="ECO:0000313" key="2">
    <source>
        <dbReference type="EMBL" id="MBX7500366.1"/>
    </source>
</evidence>
<dbReference type="RefSeq" id="WP_221600559.1">
    <property type="nucleotide sequence ID" value="NZ_JAIGNU010000001.1"/>
</dbReference>
<feature type="region of interest" description="Disordered" evidence="1">
    <location>
        <begin position="48"/>
        <end position="75"/>
    </location>
</feature>
<dbReference type="EMBL" id="JAIGNU010000001">
    <property type="protein sequence ID" value="MBX7500366.1"/>
    <property type="molecule type" value="Genomic_DNA"/>
</dbReference>
<sequence>MNTTPSTRRKGPSARPVLVAVLASFLLGGAVAGYAVYTMIDRETPVDASAASEPRTAADPATADPSPTPSVTASQAAQKAVERVAEQQGGIDQRLAAAEQRLARLDLQAQAAAGNTARAEGLLIAFATRRALEKGAELGYLADQLRLRFGDAMPNAVDTIISTSRDPITLDQLIARLEGLSPKLAKPNDRTGFQRFGEELAQLFVIRRESAPSPQPERRLDRARLFLESGRTESAIAEVRNLPGAQQATGWIRDAERYAALQRALDLIETAAVLEPRRLRDGGGNRIEQPSPVEEN</sequence>
<gene>
    <name evidence="2" type="ORF">K3181_02760</name>
</gene>
<keyword evidence="3" id="KW-1185">Reference proteome</keyword>